<name>A0A1H8ETE1_STIAU</name>
<accession>A0A1H8ETE1</accession>
<evidence type="ECO:0000259" key="2">
    <source>
        <dbReference type="SMART" id="SM00481"/>
    </source>
</evidence>
<dbReference type="RefSeq" id="WP_075011224.1">
    <property type="nucleotide sequence ID" value="NZ_FOAP01000034.1"/>
</dbReference>
<proteinExistence type="predicted"/>
<dbReference type="PANTHER" id="PTHR42924">
    <property type="entry name" value="EXONUCLEASE"/>
    <property type="match status" value="1"/>
</dbReference>
<dbReference type="InterPro" id="IPR016195">
    <property type="entry name" value="Pol/histidinol_Pase-like"/>
</dbReference>
<keyword evidence="1" id="KW-0472">Membrane</keyword>
<dbReference type="EMBL" id="FOAP01000034">
    <property type="protein sequence ID" value="SEN22670.1"/>
    <property type="molecule type" value="Genomic_DNA"/>
</dbReference>
<dbReference type="OrthoDB" id="9801679at2"/>
<dbReference type="InterPro" id="IPR003141">
    <property type="entry name" value="Pol/His_phosphatase_N"/>
</dbReference>
<evidence type="ECO:0000313" key="3">
    <source>
        <dbReference type="EMBL" id="SEN22670.1"/>
    </source>
</evidence>
<feature type="domain" description="Polymerase/histidinol phosphatase N-terminal" evidence="2">
    <location>
        <begin position="52"/>
        <end position="113"/>
    </location>
</feature>
<dbReference type="SMART" id="SM00481">
    <property type="entry name" value="POLIIIAc"/>
    <property type="match status" value="1"/>
</dbReference>
<dbReference type="Proteomes" id="UP000182719">
    <property type="component" value="Unassembled WGS sequence"/>
</dbReference>
<evidence type="ECO:0000256" key="1">
    <source>
        <dbReference type="SAM" id="Phobius"/>
    </source>
</evidence>
<feature type="transmembrane region" description="Helical" evidence="1">
    <location>
        <begin position="12"/>
        <end position="35"/>
    </location>
</feature>
<dbReference type="GO" id="GO:0004534">
    <property type="term" value="F:5'-3' RNA exonuclease activity"/>
    <property type="evidence" value="ECO:0007669"/>
    <property type="project" value="TreeGrafter"/>
</dbReference>
<reference evidence="4" key="1">
    <citation type="submission" date="2016-10" db="EMBL/GenBank/DDBJ databases">
        <authorList>
            <person name="Varghese N."/>
            <person name="Submissions S."/>
        </authorList>
    </citation>
    <scope>NUCLEOTIDE SEQUENCE [LARGE SCALE GENOMIC DNA]</scope>
    <source>
        <strain evidence="4">DSM 17044</strain>
    </source>
</reference>
<dbReference type="Gene3D" id="3.20.20.140">
    <property type="entry name" value="Metal-dependent hydrolases"/>
    <property type="match status" value="1"/>
</dbReference>
<keyword evidence="1" id="KW-0812">Transmembrane</keyword>
<sequence>MKLGVVAGKLLRALVGLVLLGVGYVGFFTFAALFVDYPVVPTHTGIPAWPRGAFHVHTERSDGRGTEKDVAAAAKAAGLQFVVMTDHNDFTLREPAFVEGVLLVPGVEISTRYGHLVAMGLRVPLNGESAKQEGVRAVEIAGGFSVLAHPVQQKNPWRDPESALQAQGFELYSADTFFRDAVRRPFSRLLPAVGAYLINPVHGVMTLVMPQPEVSEKLLELSHDQPKRILCSHDAHGQPRYEDVFQSLAMYLPPAALSEPLSRDPKAAAAQVVQALASTQAICAFRALGEPMGFAIEGPVTARREAHVGDVLRVRLPPHAQGTVRVEARGAGRVLQDGTSVELTSEGVLQIEAWVLAPGRFFGSEWKPWIVPGLVRVLPRDAGI</sequence>
<dbReference type="PANTHER" id="PTHR42924:SF3">
    <property type="entry name" value="POLYMERASE_HISTIDINOL PHOSPHATASE N-TERMINAL DOMAIN-CONTAINING PROTEIN"/>
    <property type="match status" value="1"/>
</dbReference>
<protein>
    <recommendedName>
        <fullName evidence="2">Polymerase/histidinol phosphatase N-terminal domain-containing protein</fullName>
    </recommendedName>
</protein>
<evidence type="ECO:0000313" key="4">
    <source>
        <dbReference type="Proteomes" id="UP000182719"/>
    </source>
</evidence>
<keyword evidence="4" id="KW-1185">Reference proteome</keyword>
<dbReference type="SUPFAM" id="SSF89550">
    <property type="entry name" value="PHP domain-like"/>
    <property type="match status" value="1"/>
</dbReference>
<dbReference type="GO" id="GO:0035312">
    <property type="term" value="F:5'-3' DNA exonuclease activity"/>
    <property type="evidence" value="ECO:0007669"/>
    <property type="project" value="TreeGrafter"/>
</dbReference>
<dbReference type="InterPro" id="IPR052018">
    <property type="entry name" value="PHP_domain"/>
</dbReference>
<keyword evidence="1" id="KW-1133">Transmembrane helix</keyword>
<organism evidence="3 4">
    <name type="scientific">Stigmatella aurantiaca</name>
    <dbReference type="NCBI Taxonomy" id="41"/>
    <lineage>
        <taxon>Bacteria</taxon>
        <taxon>Pseudomonadati</taxon>
        <taxon>Myxococcota</taxon>
        <taxon>Myxococcia</taxon>
        <taxon>Myxococcales</taxon>
        <taxon>Cystobacterineae</taxon>
        <taxon>Archangiaceae</taxon>
        <taxon>Stigmatella</taxon>
    </lineage>
</organism>
<dbReference type="AlphaFoldDB" id="A0A1H8ETE1"/>
<gene>
    <name evidence="3" type="ORF">SAMN05444354_13472</name>
</gene>